<organism evidence="7">
    <name type="scientific">Coralloluteibacterium stylophorae</name>
    <dbReference type="NCBI Taxonomy" id="1776034"/>
    <lineage>
        <taxon>Bacteria</taxon>
        <taxon>Pseudomonadati</taxon>
        <taxon>Pseudomonadota</taxon>
        <taxon>Gammaproteobacteria</taxon>
        <taxon>Lysobacterales</taxon>
        <taxon>Lysobacteraceae</taxon>
        <taxon>Coralloluteibacterium</taxon>
    </lineage>
</organism>
<evidence type="ECO:0000256" key="3">
    <source>
        <dbReference type="ARBA" id="ARBA00023082"/>
    </source>
</evidence>
<feature type="domain" description="RNA polymerase sigma factor 70 region 4 type 2" evidence="5">
    <location>
        <begin position="101"/>
        <end position="152"/>
    </location>
</feature>
<dbReference type="PANTHER" id="PTHR43133:SF25">
    <property type="entry name" value="RNA POLYMERASE SIGMA FACTOR RFAY-RELATED"/>
    <property type="match status" value="1"/>
</dbReference>
<dbReference type="PANTHER" id="PTHR43133">
    <property type="entry name" value="RNA POLYMERASE ECF-TYPE SIGMA FACTO"/>
    <property type="match status" value="1"/>
</dbReference>
<comment type="caution">
    <text evidence="7">The sequence shown here is derived from an EMBL/GenBank/DDBJ whole genome shotgun (WGS) entry which is preliminary data.</text>
</comment>
<protein>
    <submittedName>
        <fullName evidence="7">RNA polymerase sigma factor</fullName>
    </submittedName>
</protein>
<dbReference type="GO" id="GO:0006352">
    <property type="term" value="P:DNA-templated transcription initiation"/>
    <property type="evidence" value="ECO:0007669"/>
    <property type="project" value="InterPro"/>
</dbReference>
<dbReference type="EMBL" id="JAGQFT020000013">
    <property type="protein sequence ID" value="MBS7458645.1"/>
    <property type="molecule type" value="Genomic_DNA"/>
</dbReference>
<feature type="domain" description="PhyR sigma2" evidence="6">
    <location>
        <begin position="11"/>
        <end position="62"/>
    </location>
</feature>
<evidence type="ECO:0000259" key="6">
    <source>
        <dbReference type="Pfam" id="PF22029"/>
    </source>
</evidence>
<dbReference type="Gene3D" id="1.10.1740.10">
    <property type="match status" value="1"/>
</dbReference>
<dbReference type="InterPro" id="IPR014284">
    <property type="entry name" value="RNA_pol_sigma-70_dom"/>
</dbReference>
<dbReference type="GO" id="GO:0003677">
    <property type="term" value="F:DNA binding"/>
    <property type="evidence" value="ECO:0007669"/>
    <property type="project" value="InterPro"/>
</dbReference>
<keyword evidence="9" id="KW-1185">Reference proteome</keyword>
<proteinExistence type="inferred from homology"/>
<keyword evidence="2" id="KW-0805">Transcription regulation</keyword>
<dbReference type="SUPFAM" id="SSF88659">
    <property type="entry name" value="Sigma3 and sigma4 domains of RNA polymerase sigma factors"/>
    <property type="match status" value="1"/>
</dbReference>
<evidence type="ECO:0000256" key="4">
    <source>
        <dbReference type="ARBA" id="ARBA00023163"/>
    </source>
</evidence>
<dbReference type="InterPro" id="IPR013325">
    <property type="entry name" value="RNA_pol_sigma_r2"/>
</dbReference>
<evidence type="ECO:0000313" key="9">
    <source>
        <dbReference type="Proteomes" id="UP000675747"/>
    </source>
</evidence>
<accession>A0A8J7VTV5</accession>
<evidence type="ECO:0000313" key="7">
    <source>
        <dbReference type="EMBL" id="MBR0562802.1"/>
    </source>
</evidence>
<name>A0A8J7VTV5_9GAMM</name>
<dbReference type="NCBIfam" id="TIGR02937">
    <property type="entry name" value="sigma70-ECF"/>
    <property type="match status" value="1"/>
</dbReference>
<dbReference type="SUPFAM" id="SSF88946">
    <property type="entry name" value="Sigma2 domain of RNA polymerase sigma factors"/>
    <property type="match status" value="1"/>
</dbReference>
<evidence type="ECO:0000313" key="8">
    <source>
        <dbReference type="EMBL" id="MBS7458645.1"/>
    </source>
</evidence>
<dbReference type="InterPro" id="IPR053866">
    <property type="entry name" value="PhyR_sigma2"/>
</dbReference>
<dbReference type="CDD" id="cd06171">
    <property type="entry name" value="Sigma70_r4"/>
    <property type="match status" value="1"/>
</dbReference>
<dbReference type="InterPro" id="IPR039425">
    <property type="entry name" value="RNA_pol_sigma-70-like"/>
</dbReference>
<dbReference type="InterPro" id="IPR013324">
    <property type="entry name" value="RNA_pol_sigma_r3/r4-like"/>
</dbReference>
<keyword evidence="4" id="KW-0804">Transcription</keyword>
<evidence type="ECO:0000256" key="1">
    <source>
        <dbReference type="ARBA" id="ARBA00010641"/>
    </source>
</evidence>
<dbReference type="EMBL" id="JAGQFT010000075">
    <property type="protein sequence ID" value="MBR0562802.1"/>
    <property type="molecule type" value="Genomic_DNA"/>
</dbReference>
<evidence type="ECO:0000256" key="2">
    <source>
        <dbReference type="ARBA" id="ARBA00023015"/>
    </source>
</evidence>
<reference evidence="8 9" key="1">
    <citation type="journal article" date="2021" name="Microbiol. Resour. Announc.">
        <title>Draft Genome Sequence of Coralloluteibacterium stylophorae LMG 29479T.</title>
        <authorList>
            <person name="Karlyshev A.V."/>
            <person name="Kudryashova E.B."/>
            <person name="Ariskina E.V."/>
            <person name="Conroy A.P."/>
            <person name="Abidueva E.Y."/>
        </authorList>
    </citation>
    <scope>NUCLEOTIDE SEQUENCE [LARGE SCALE GENOMIC DNA]</scope>
    <source>
        <strain evidence="8 9">LMG 29479</strain>
    </source>
</reference>
<reference evidence="7" key="2">
    <citation type="submission" date="2021-04" db="EMBL/GenBank/DDBJ databases">
        <authorList>
            <person name="Karlyshev A.V."/>
        </authorList>
    </citation>
    <scope>NUCLEOTIDE SEQUENCE</scope>
    <source>
        <strain evidence="7">LMG 29479</strain>
    </source>
</reference>
<dbReference type="Proteomes" id="UP000675747">
    <property type="component" value="Unassembled WGS sequence"/>
</dbReference>
<keyword evidence="3" id="KW-0731">Sigma factor</keyword>
<dbReference type="InterPro" id="IPR036388">
    <property type="entry name" value="WH-like_DNA-bd_sf"/>
</dbReference>
<gene>
    <name evidence="8" type="ORF">KB893_016005</name>
    <name evidence="7" type="ORF">KB893_09785</name>
</gene>
<comment type="similarity">
    <text evidence="1">Belongs to the sigma-70 factor family. ECF subfamily.</text>
</comment>
<dbReference type="AlphaFoldDB" id="A0A8J7VTV5"/>
<dbReference type="GO" id="GO:0016987">
    <property type="term" value="F:sigma factor activity"/>
    <property type="evidence" value="ECO:0007669"/>
    <property type="project" value="UniProtKB-KW"/>
</dbReference>
<dbReference type="Pfam" id="PF22029">
    <property type="entry name" value="PhyR_sigma2"/>
    <property type="match status" value="1"/>
</dbReference>
<dbReference type="Pfam" id="PF08281">
    <property type="entry name" value="Sigma70_r4_2"/>
    <property type="match status" value="1"/>
</dbReference>
<dbReference type="InterPro" id="IPR013249">
    <property type="entry name" value="RNA_pol_sigma70_r4_t2"/>
</dbReference>
<dbReference type="Gene3D" id="1.10.10.10">
    <property type="entry name" value="Winged helix-like DNA-binding domain superfamily/Winged helix DNA-binding domain"/>
    <property type="match status" value="1"/>
</dbReference>
<dbReference type="RefSeq" id="WP_211926729.1">
    <property type="nucleotide sequence ID" value="NZ_JAGQFT020000013.1"/>
</dbReference>
<evidence type="ECO:0000259" key="5">
    <source>
        <dbReference type="Pfam" id="PF08281"/>
    </source>
</evidence>
<sequence>MDELDDDTLRALIPRLRRFARSLVHEPAAADDLVQHTLERALTHGRTRRDAGALQPWLFSILYRQFVDEHRRAARWSRLVRLFATQDDGAPSAETVAGDRAALAAFDALPAAQRALLLMVTVEGFSYREVAQALDVPLGTVMSRLARARQALRALTEGEQPRPALRILK</sequence>